<proteinExistence type="predicted"/>
<gene>
    <name evidence="1" type="ORF">GHT06_011754</name>
</gene>
<reference evidence="1 2" key="1">
    <citation type="submission" date="2022-05" db="EMBL/GenBank/DDBJ databases">
        <title>A multi-omics perspective on studying reproductive biology in Daphnia sinensis.</title>
        <authorList>
            <person name="Jia J."/>
        </authorList>
    </citation>
    <scope>NUCLEOTIDE SEQUENCE [LARGE SCALE GENOMIC DNA]</scope>
    <source>
        <strain evidence="1 2">WSL</strain>
    </source>
</reference>
<evidence type="ECO:0000313" key="2">
    <source>
        <dbReference type="Proteomes" id="UP000820818"/>
    </source>
</evidence>
<organism evidence="1 2">
    <name type="scientific">Daphnia sinensis</name>
    <dbReference type="NCBI Taxonomy" id="1820382"/>
    <lineage>
        <taxon>Eukaryota</taxon>
        <taxon>Metazoa</taxon>
        <taxon>Ecdysozoa</taxon>
        <taxon>Arthropoda</taxon>
        <taxon>Crustacea</taxon>
        <taxon>Branchiopoda</taxon>
        <taxon>Diplostraca</taxon>
        <taxon>Cladocera</taxon>
        <taxon>Anomopoda</taxon>
        <taxon>Daphniidae</taxon>
        <taxon>Daphnia</taxon>
        <taxon>Daphnia similis group</taxon>
    </lineage>
</organism>
<accession>A0AAD5KUM3</accession>
<keyword evidence="2" id="KW-1185">Reference proteome</keyword>
<evidence type="ECO:0000313" key="1">
    <source>
        <dbReference type="EMBL" id="KAI9560802.1"/>
    </source>
</evidence>
<sequence length="68" mass="7567">MIPGKVVSRVKVSYAVVGCKQKYLTLDSSDYCTLFRFNFALVSFPLVKSDDGPLLNILQNGFTVVFLC</sequence>
<dbReference type="AlphaFoldDB" id="A0AAD5KUM3"/>
<comment type="caution">
    <text evidence="1">The sequence shown here is derived from an EMBL/GenBank/DDBJ whole genome shotgun (WGS) entry which is preliminary data.</text>
</comment>
<dbReference type="Proteomes" id="UP000820818">
    <property type="component" value="Linkage Group LG3"/>
</dbReference>
<protein>
    <submittedName>
        <fullName evidence="1">Uncharacterized protein</fullName>
    </submittedName>
</protein>
<name>A0AAD5KUM3_9CRUS</name>
<dbReference type="EMBL" id="WJBH02000003">
    <property type="protein sequence ID" value="KAI9560802.1"/>
    <property type="molecule type" value="Genomic_DNA"/>
</dbReference>